<dbReference type="Pfam" id="PF14543">
    <property type="entry name" value="TAXi_N"/>
    <property type="match status" value="1"/>
</dbReference>
<gene>
    <name evidence="4" type="ORF">Tco_1120913</name>
</gene>
<evidence type="ECO:0000313" key="4">
    <source>
        <dbReference type="EMBL" id="GJU04483.1"/>
    </source>
</evidence>
<name>A0ABQ5IYU0_9ASTR</name>
<sequence>MFHLIQLIVMVLAFISHDHEAVATLWQPTLESYPPLIAPITKHTGAAQDLYSVEIMTDWVNGQYVHSDFLIDTDARLVWHECIVQLPISTEKCPIDTLCNTYVPSPPCNVENPVTGGCLQVKTSYDEFTVNLSNGRHILAGVHDASLIAGCAPSSALVSFPKNVTGVMALSRSPYAYPAQVTGIRKNILALCLPSTTSARGVLLFGESPFYLLPHSDVDVTSLLSYTPLYTHPESFGYFIVVNAIVIKKRSTGLPMNTKAKLSTIDPYTTLRTDIYNRVVQSFTKVTKQIPGAMPVPPFSLCFRTFTNGTKIGLKVPDINLSLEGGKNWTISTLNSIKQITKDVACLAFLDGGAKSEPAIVIGTFQFQDNFIVFDAENARFGFSSSLLPKKTSCSNFNFTQTSDMY</sequence>
<feature type="domain" description="Peptidase A1" evidence="3">
    <location>
        <begin position="55"/>
        <end position="384"/>
    </location>
</feature>
<feature type="signal peptide" evidence="2">
    <location>
        <begin position="1"/>
        <end position="21"/>
    </location>
</feature>
<dbReference type="InterPro" id="IPR021109">
    <property type="entry name" value="Peptidase_aspartic_dom_sf"/>
</dbReference>
<dbReference type="InterPro" id="IPR032861">
    <property type="entry name" value="TAXi_N"/>
</dbReference>
<comment type="similarity">
    <text evidence="1">Belongs to the peptidase A1 family.</text>
</comment>
<feature type="chain" id="PRO_5047479660" evidence="2">
    <location>
        <begin position="22"/>
        <end position="406"/>
    </location>
</feature>
<evidence type="ECO:0000313" key="5">
    <source>
        <dbReference type="Proteomes" id="UP001151760"/>
    </source>
</evidence>
<keyword evidence="5" id="KW-1185">Reference proteome</keyword>
<dbReference type="EMBL" id="BQNB010021252">
    <property type="protein sequence ID" value="GJU04483.1"/>
    <property type="molecule type" value="Genomic_DNA"/>
</dbReference>
<proteinExistence type="inferred from homology"/>
<keyword evidence="2" id="KW-0732">Signal</keyword>
<dbReference type="Gene3D" id="2.40.70.10">
    <property type="entry name" value="Acid Proteases"/>
    <property type="match status" value="2"/>
</dbReference>
<dbReference type="PANTHER" id="PTHR47965">
    <property type="entry name" value="ASPARTYL PROTEASE-RELATED"/>
    <property type="match status" value="1"/>
</dbReference>
<dbReference type="SUPFAM" id="SSF50630">
    <property type="entry name" value="Acid proteases"/>
    <property type="match status" value="1"/>
</dbReference>
<dbReference type="InterPro" id="IPR033121">
    <property type="entry name" value="PEPTIDASE_A1"/>
</dbReference>
<dbReference type="PANTHER" id="PTHR47965:SF63">
    <property type="entry name" value="OS01G0937200 PROTEIN"/>
    <property type="match status" value="1"/>
</dbReference>
<evidence type="ECO:0000256" key="2">
    <source>
        <dbReference type="SAM" id="SignalP"/>
    </source>
</evidence>
<evidence type="ECO:0000256" key="1">
    <source>
        <dbReference type="ARBA" id="ARBA00007447"/>
    </source>
</evidence>
<comment type="caution">
    <text evidence="4">The sequence shown here is derived from an EMBL/GenBank/DDBJ whole genome shotgun (WGS) entry which is preliminary data.</text>
</comment>
<dbReference type="InterPro" id="IPR032799">
    <property type="entry name" value="TAXi_C"/>
</dbReference>
<dbReference type="Pfam" id="PF14541">
    <property type="entry name" value="TAXi_C"/>
    <property type="match status" value="1"/>
</dbReference>
<dbReference type="PROSITE" id="PS51767">
    <property type="entry name" value="PEPTIDASE_A1"/>
    <property type="match status" value="1"/>
</dbReference>
<reference evidence="4" key="2">
    <citation type="submission" date="2022-01" db="EMBL/GenBank/DDBJ databases">
        <authorList>
            <person name="Yamashiro T."/>
            <person name="Shiraishi A."/>
            <person name="Satake H."/>
            <person name="Nakayama K."/>
        </authorList>
    </citation>
    <scope>NUCLEOTIDE SEQUENCE</scope>
</reference>
<dbReference type="Proteomes" id="UP001151760">
    <property type="component" value="Unassembled WGS sequence"/>
</dbReference>
<accession>A0ABQ5IYU0</accession>
<reference evidence="4" key="1">
    <citation type="journal article" date="2022" name="Int. J. Mol. Sci.">
        <title>Draft Genome of Tanacetum Coccineum: Genomic Comparison of Closely Related Tanacetum-Family Plants.</title>
        <authorList>
            <person name="Yamashiro T."/>
            <person name="Shiraishi A."/>
            <person name="Nakayama K."/>
            <person name="Satake H."/>
        </authorList>
    </citation>
    <scope>NUCLEOTIDE SEQUENCE</scope>
</reference>
<dbReference type="InterPro" id="IPR001461">
    <property type="entry name" value="Aspartic_peptidase_A1"/>
</dbReference>
<organism evidence="4 5">
    <name type="scientific">Tanacetum coccineum</name>
    <dbReference type="NCBI Taxonomy" id="301880"/>
    <lineage>
        <taxon>Eukaryota</taxon>
        <taxon>Viridiplantae</taxon>
        <taxon>Streptophyta</taxon>
        <taxon>Embryophyta</taxon>
        <taxon>Tracheophyta</taxon>
        <taxon>Spermatophyta</taxon>
        <taxon>Magnoliopsida</taxon>
        <taxon>eudicotyledons</taxon>
        <taxon>Gunneridae</taxon>
        <taxon>Pentapetalae</taxon>
        <taxon>asterids</taxon>
        <taxon>campanulids</taxon>
        <taxon>Asterales</taxon>
        <taxon>Asteraceae</taxon>
        <taxon>Asteroideae</taxon>
        <taxon>Anthemideae</taxon>
        <taxon>Anthemidinae</taxon>
        <taxon>Tanacetum</taxon>
    </lineage>
</organism>
<protein>
    <submittedName>
        <fullName evidence="4">Aspartic peptidase</fullName>
    </submittedName>
</protein>
<evidence type="ECO:0000259" key="3">
    <source>
        <dbReference type="PROSITE" id="PS51767"/>
    </source>
</evidence>